<name>A0A0C5K8Y9_9CAUD</name>
<reference evidence="1 2" key="1">
    <citation type="journal article" date="2015" name="Appl. Environ. Microbiol.">
        <title>Targeting Enterococcus faecalis Biofilms with Phage Therapy.</title>
        <authorList>
            <person name="Khalifa L."/>
            <person name="Brosh Y."/>
            <person name="Gelman D."/>
            <person name="Coppenhagen-Glazer S."/>
            <person name="Beyth S."/>
            <person name="Poradosu-Cohen R."/>
            <person name="Que Y.A."/>
            <person name="Beyth N."/>
            <person name="Hazan R."/>
        </authorList>
    </citation>
    <scope>NUCLEOTIDE SEQUENCE [LARGE SCALE GENOMIC DNA]</scope>
</reference>
<evidence type="ECO:0000313" key="1">
    <source>
        <dbReference type="EMBL" id="AJP61336.1"/>
    </source>
</evidence>
<evidence type="ECO:0000313" key="2">
    <source>
        <dbReference type="Proteomes" id="UP000032402"/>
    </source>
</evidence>
<dbReference type="Proteomes" id="UP000032402">
    <property type="component" value="Segment"/>
</dbReference>
<organism evidence="1 2">
    <name type="scientific">Enterococcus phage EFDG1</name>
    <dbReference type="NCBI Taxonomy" id="1597976"/>
    <lineage>
        <taxon>Viruses</taxon>
        <taxon>Duplodnaviria</taxon>
        <taxon>Heunggongvirae</taxon>
        <taxon>Uroviricota</taxon>
        <taxon>Caudoviricetes</taxon>
        <taxon>Herelleviridae</taxon>
        <taxon>Brockvirinae</taxon>
        <taxon>Schiekvirus</taxon>
        <taxon>Schiekvirus EFDG1</taxon>
    </lineage>
</organism>
<dbReference type="RefSeq" id="YP_009218230.1">
    <property type="nucleotide sequence ID" value="NC_029009.1"/>
</dbReference>
<protein>
    <submittedName>
        <fullName evidence="1">Uncharacterized protein</fullName>
    </submittedName>
</protein>
<keyword evidence="2" id="KW-1185">Reference proteome</keyword>
<proteinExistence type="predicted"/>
<sequence>MPLYVLEMKHRVTGEIIVKGVHTTKGRAEGAMKNSSKHRPGTLYRVVPYYEAVGAIDIPFVDPSEKGGEN</sequence>
<accession>A0A0C5K8Y9</accession>
<dbReference type="KEGG" id="vg:26644341"/>
<dbReference type="GeneID" id="26644341"/>
<dbReference type="EMBL" id="KP339049">
    <property type="protein sequence ID" value="AJP61336.1"/>
    <property type="molecule type" value="Genomic_DNA"/>
</dbReference>